<dbReference type="Proteomes" id="UP001443914">
    <property type="component" value="Unassembled WGS sequence"/>
</dbReference>
<feature type="non-terminal residue" evidence="2">
    <location>
        <position position="1"/>
    </location>
</feature>
<evidence type="ECO:0000313" key="2">
    <source>
        <dbReference type="EMBL" id="KAK9691917.1"/>
    </source>
</evidence>
<dbReference type="Pfam" id="PF21530">
    <property type="entry name" value="Pif1_2B_dom"/>
    <property type="match status" value="1"/>
</dbReference>
<evidence type="ECO:0000313" key="3">
    <source>
        <dbReference type="Proteomes" id="UP001443914"/>
    </source>
</evidence>
<gene>
    <name evidence="2" type="ORF">RND81_09G228700</name>
</gene>
<sequence length="99" mass="11176">LRLESTYPSLNDHLEDPAYFKEIAVLAPTHDIVELVNEYVLSLIPNGGRVYISSNEISKDENNIAIRDLYSTEFLNTIRCSGLSNHKIMLKVAVIVMLL</sequence>
<organism evidence="2 3">
    <name type="scientific">Saponaria officinalis</name>
    <name type="common">Common soapwort</name>
    <name type="synonym">Lychnis saponaria</name>
    <dbReference type="NCBI Taxonomy" id="3572"/>
    <lineage>
        <taxon>Eukaryota</taxon>
        <taxon>Viridiplantae</taxon>
        <taxon>Streptophyta</taxon>
        <taxon>Embryophyta</taxon>
        <taxon>Tracheophyta</taxon>
        <taxon>Spermatophyta</taxon>
        <taxon>Magnoliopsida</taxon>
        <taxon>eudicotyledons</taxon>
        <taxon>Gunneridae</taxon>
        <taxon>Pentapetalae</taxon>
        <taxon>Caryophyllales</taxon>
        <taxon>Caryophyllaceae</taxon>
        <taxon>Caryophylleae</taxon>
        <taxon>Saponaria</taxon>
    </lineage>
</organism>
<proteinExistence type="predicted"/>
<dbReference type="EMBL" id="JBDFQZ010000009">
    <property type="protein sequence ID" value="KAK9691917.1"/>
    <property type="molecule type" value="Genomic_DNA"/>
</dbReference>
<evidence type="ECO:0000259" key="1">
    <source>
        <dbReference type="Pfam" id="PF21530"/>
    </source>
</evidence>
<accession>A0AAW1IPC3</accession>
<feature type="domain" description="DNA helicase Pif1-like 2B" evidence="1">
    <location>
        <begin position="73"/>
        <end position="99"/>
    </location>
</feature>
<protein>
    <recommendedName>
        <fullName evidence="1">DNA helicase Pif1-like 2B domain-containing protein</fullName>
    </recommendedName>
</protein>
<dbReference type="PANTHER" id="PTHR10492">
    <property type="match status" value="1"/>
</dbReference>
<reference evidence="2" key="1">
    <citation type="submission" date="2024-03" db="EMBL/GenBank/DDBJ databases">
        <title>WGS assembly of Saponaria officinalis var. Norfolk2.</title>
        <authorList>
            <person name="Jenkins J."/>
            <person name="Shu S."/>
            <person name="Grimwood J."/>
            <person name="Barry K."/>
            <person name="Goodstein D."/>
            <person name="Schmutz J."/>
            <person name="Leebens-Mack J."/>
            <person name="Osbourn A."/>
        </authorList>
    </citation>
    <scope>NUCLEOTIDE SEQUENCE [LARGE SCALE GENOMIC DNA]</scope>
    <source>
        <strain evidence="2">JIC</strain>
    </source>
</reference>
<dbReference type="InterPro" id="IPR049163">
    <property type="entry name" value="Pif1-like_2B_dom"/>
</dbReference>
<name>A0AAW1IPC3_SAPOF</name>
<dbReference type="AlphaFoldDB" id="A0AAW1IPC3"/>
<keyword evidence="3" id="KW-1185">Reference proteome</keyword>
<dbReference type="PANTHER" id="PTHR10492:SF101">
    <property type="entry name" value="ATP-DEPENDENT DNA HELICASE"/>
    <property type="match status" value="1"/>
</dbReference>
<comment type="caution">
    <text evidence="2">The sequence shown here is derived from an EMBL/GenBank/DDBJ whole genome shotgun (WGS) entry which is preliminary data.</text>
</comment>